<keyword evidence="4 5" id="KW-0472">Membrane</keyword>
<evidence type="ECO:0000313" key="9">
    <source>
        <dbReference type="Proteomes" id="UP000515788"/>
    </source>
</evidence>
<dbReference type="InterPro" id="IPR040463">
    <property type="entry name" value="BAP29/BAP31_N"/>
</dbReference>
<accession>A0A7G3ZID7</accession>
<evidence type="ECO:0000256" key="4">
    <source>
        <dbReference type="ARBA" id="ARBA00023136"/>
    </source>
</evidence>
<dbReference type="GeneID" id="59326469"/>
<keyword evidence="5" id="KW-0813">Transport</keyword>
<evidence type="ECO:0000259" key="7">
    <source>
        <dbReference type="Pfam" id="PF05529"/>
    </source>
</evidence>
<dbReference type="GO" id="GO:0006888">
    <property type="term" value="P:endoplasmic reticulum to Golgi vesicle-mediated transport"/>
    <property type="evidence" value="ECO:0007669"/>
    <property type="project" value="UniProtKB-UniRule"/>
</dbReference>
<evidence type="ECO:0000256" key="5">
    <source>
        <dbReference type="RuleBase" id="RU367026"/>
    </source>
</evidence>
<feature type="transmembrane region" description="Helical" evidence="5">
    <location>
        <begin position="6"/>
        <end position="26"/>
    </location>
</feature>
<feature type="domain" description="BAP29/BAP31 transmembrane" evidence="7">
    <location>
        <begin position="1"/>
        <end position="141"/>
    </location>
</feature>
<name>A0A7G3ZID7_9SACH</name>
<organism evidence="8 9">
    <name type="scientific">Torulaspora globosa</name>
    <dbReference type="NCBI Taxonomy" id="48254"/>
    <lineage>
        <taxon>Eukaryota</taxon>
        <taxon>Fungi</taxon>
        <taxon>Dikarya</taxon>
        <taxon>Ascomycota</taxon>
        <taxon>Saccharomycotina</taxon>
        <taxon>Saccharomycetes</taxon>
        <taxon>Saccharomycetales</taxon>
        <taxon>Saccharomycetaceae</taxon>
        <taxon>Torulaspora</taxon>
    </lineage>
</organism>
<keyword evidence="5" id="KW-0931">ER-Golgi transport</keyword>
<dbReference type="InterPro" id="IPR008417">
    <property type="entry name" value="BAP29/BAP31"/>
</dbReference>
<dbReference type="Proteomes" id="UP000515788">
    <property type="component" value="Chromosome 5"/>
</dbReference>
<feature type="region of interest" description="Disordered" evidence="6">
    <location>
        <begin position="140"/>
        <end position="162"/>
    </location>
</feature>
<evidence type="ECO:0000256" key="6">
    <source>
        <dbReference type="SAM" id="MobiDB-lite"/>
    </source>
</evidence>
<comment type="similarity">
    <text evidence="5">Belongs to the BCAP29/BCAP31 family.</text>
</comment>
<sequence>MSLYYSLVFGILVVEVVIFSVLALPIPTKFRKPLTLVLLRPFRNEVVQISIKVILGFILLLFVDTINKVYNIDRELAGSSSAAAKGGAVVSSQDRIELLSRKFLAQRNMYLTGMTLFLTFTVARTFGLVQELLQQKDRYRKESPKFDTSESEKENEQRKQELLQEIERKDAEIARLKEKAEALQAEM</sequence>
<dbReference type="OrthoDB" id="435607at2759"/>
<feature type="transmembrane region" description="Helical" evidence="5">
    <location>
        <begin position="109"/>
        <end position="133"/>
    </location>
</feature>
<comment type="subcellular location">
    <subcellularLocation>
        <location evidence="5">Endoplasmic reticulum membrane</location>
        <topology evidence="5">Multi-pass membrane protein</topology>
    </subcellularLocation>
    <subcellularLocation>
        <location evidence="1">Membrane</location>
        <topology evidence="1">Multi-pass membrane protein</topology>
    </subcellularLocation>
</comment>
<dbReference type="EMBL" id="CP059250">
    <property type="protein sequence ID" value="QLL33273.1"/>
    <property type="molecule type" value="Genomic_DNA"/>
</dbReference>
<keyword evidence="5" id="KW-0653">Protein transport</keyword>
<gene>
    <name evidence="8" type="ORF">HG536_0E01840</name>
</gene>
<proteinExistence type="inferred from homology"/>
<protein>
    <recommendedName>
        <fullName evidence="5">Endoplasmic reticulum transmembrane protein</fullName>
    </recommendedName>
</protein>
<dbReference type="Pfam" id="PF05529">
    <property type="entry name" value="Bap31"/>
    <property type="match status" value="1"/>
</dbReference>
<evidence type="ECO:0000256" key="3">
    <source>
        <dbReference type="ARBA" id="ARBA00022989"/>
    </source>
</evidence>
<keyword evidence="5" id="KW-0256">Endoplasmic reticulum</keyword>
<evidence type="ECO:0000313" key="8">
    <source>
        <dbReference type="EMBL" id="QLL33273.1"/>
    </source>
</evidence>
<comment type="function">
    <text evidence="5">May play a role in anterograde transport of membrane proteins from the endoplasmic reticulum to the Golgi.</text>
</comment>
<dbReference type="RefSeq" id="XP_037139947.1">
    <property type="nucleotide sequence ID" value="XM_037284051.1"/>
</dbReference>
<evidence type="ECO:0000256" key="2">
    <source>
        <dbReference type="ARBA" id="ARBA00022692"/>
    </source>
</evidence>
<keyword evidence="3 5" id="KW-1133">Transmembrane helix</keyword>
<reference evidence="8 9" key="1">
    <citation type="submission" date="2020-06" db="EMBL/GenBank/DDBJ databases">
        <title>The yeast mating-type switching endonuclease HO is a domesticated member of an unorthodox homing genetic element family.</title>
        <authorList>
            <person name="Coughlan A.Y."/>
            <person name="Lombardi L."/>
            <person name="Braun-Galleani S."/>
            <person name="Martos A.R."/>
            <person name="Galeote V."/>
            <person name="Bigey F."/>
            <person name="Dequin S."/>
            <person name="Byrne K.P."/>
            <person name="Wolfe K.H."/>
        </authorList>
    </citation>
    <scope>NUCLEOTIDE SEQUENCE [LARGE SCALE GENOMIC DNA]</scope>
    <source>
        <strain evidence="8 9">CBS764</strain>
    </source>
</reference>
<dbReference type="AlphaFoldDB" id="A0A7G3ZID7"/>
<keyword evidence="9" id="KW-1185">Reference proteome</keyword>
<dbReference type="GO" id="GO:0070973">
    <property type="term" value="P:protein localization to endoplasmic reticulum exit site"/>
    <property type="evidence" value="ECO:0007669"/>
    <property type="project" value="UniProtKB-UniRule"/>
</dbReference>
<feature type="transmembrane region" description="Helical" evidence="5">
    <location>
        <begin position="46"/>
        <end position="63"/>
    </location>
</feature>
<dbReference type="KEGG" id="tgb:HG536_0E01840"/>
<dbReference type="GO" id="GO:0005789">
    <property type="term" value="C:endoplasmic reticulum membrane"/>
    <property type="evidence" value="ECO:0007669"/>
    <property type="project" value="UniProtKB-SubCell"/>
</dbReference>
<dbReference type="PANTHER" id="PTHR12701:SF20">
    <property type="entry name" value="ENDOPLASMIC RETICULUM TRANSMEMBRANE PROTEIN"/>
    <property type="match status" value="1"/>
</dbReference>
<keyword evidence="2 5" id="KW-0812">Transmembrane</keyword>
<dbReference type="GO" id="GO:0006886">
    <property type="term" value="P:intracellular protein transport"/>
    <property type="evidence" value="ECO:0007669"/>
    <property type="project" value="UniProtKB-UniRule"/>
</dbReference>
<dbReference type="PANTHER" id="PTHR12701">
    <property type="entry name" value="BCR-ASSOCIATED PROTEIN, BAP"/>
    <property type="match status" value="1"/>
</dbReference>
<evidence type="ECO:0000256" key="1">
    <source>
        <dbReference type="ARBA" id="ARBA00004141"/>
    </source>
</evidence>